<feature type="domain" description="Insertion element IS402-like" evidence="2">
    <location>
        <begin position="14"/>
        <end position="88"/>
    </location>
</feature>
<keyword evidence="4" id="KW-1185">Reference proteome</keyword>
<evidence type="ECO:0000259" key="2">
    <source>
        <dbReference type="Pfam" id="PF13340"/>
    </source>
</evidence>
<dbReference type="PANTHER" id="PTHR30007">
    <property type="entry name" value="PHP DOMAIN PROTEIN"/>
    <property type="match status" value="1"/>
</dbReference>
<feature type="region of interest" description="Disordered" evidence="1">
    <location>
        <begin position="112"/>
        <end position="144"/>
    </location>
</feature>
<dbReference type="Proteomes" id="UP000317178">
    <property type="component" value="Chromosome"/>
</dbReference>
<dbReference type="EMBL" id="CP036281">
    <property type="protein sequence ID" value="QDU78900.1"/>
    <property type="molecule type" value="Genomic_DNA"/>
</dbReference>
<sequence>MPESICRRRYPSDLTEAQWLAIKPLVTPLEEKQLGRKRETNVREVLDAINYRWMSGCVWRMLPHDLPSWNTVYMYSRRWEQVGLLSKIRTLLLSSPARLPIVRQEVIRQLDNESEASKNNPERPQPDLLPPVDKMNPYPRMEDVPSCLATDVDWSDQRFNYSSHAAPQ</sequence>
<accession>A0A518CI49</accession>
<evidence type="ECO:0000256" key="1">
    <source>
        <dbReference type="SAM" id="MobiDB-lite"/>
    </source>
</evidence>
<dbReference type="AlphaFoldDB" id="A0A518CI49"/>
<evidence type="ECO:0000313" key="3">
    <source>
        <dbReference type="EMBL" id="QDU78900.1"/>
    </source>
</evidence>
<name>A0A518CI49_9PLAN</name>
<evidence type="ECO:0000313" key="4">
    <source>
        <dbReference type="Proteomes" id="UP000317178"/>
    </source>
</evidence>
<protein>
    <recommendedName>
        <fullName evidence="2">Insertion element IS402-like domain-containing protein</fullName>
    </recommendedName>
</protein>
<dbReference type="KEGG" id="plon:Pla110_06040"/>
<organism evidence="3 4">
    <name type="scientific">Polystyrenella longa</name>
    <dbReference type="NCBI Taxonomy" id="2528007"/>
    <lineage>
        <taxon>Bacteria</taxon>
        <taxon>Pseudomonadati</taxon>
        <taxon>Planctomycetota</taxon>
        <taxon>Planctomycetia</taxon>
        <taxon>Planctomycetales</taxon>
        <taxon>Planctomycetaceae</taxon>
        <taxon>Polystyrenella</taxon>
    </lineage>
</organism>
<dbReference type="PANTHER" id="PTHR30007:SF0">
    <property type="entry name" value="TRANSPOSASE"/>
    <property type="match status" value="1"/>
</dbReference>
<proteinExistence type="predicted"/>
<dbReference type="RefSeq" id="WP_144993000.1">
    <property type="nucleotide sequence ID" value="NZ_CP036281.1"/>
</dbReference>
<dbReference type="OrthoDB" id="212263at2"/>
<dbReference type="InterPro" id="IPR025161">
    <property type="entry name" value="IS402-like_dom"/>
</dbReference>
<gene>
    <name evidence="3" type="ORF">Pla110_06040</name>
</gene>
<dbReference type="Pfam" id="PF13340">
    <property type="entry name" value="DUF4096"/>
    <property type="match status" value="1"/>
</dbReference>
<reference evidence="3 4" key="1">
    <citation type="submission" date="2019-02" db="EMBL/GenBank/DDBJ databases">
        <title>Deep-cultivation of Planctomycetes and their phenomic and genomic characterization uncovers novel biology.</title>
        <authorList>
            <person name="Wiegand S."/>
            <person name="Jogler M."/>
            <person name="Boedeker C."/>
            <person name="Pinto D."/>
            <person name="Vollmers J."/>
            <person name="Rivas-Marin E."/>
            <person name="Kohn T."/>
            <person name="Peeters S.H."/>
            <person name="Heuer A."/>
            <person name="Rast P."/>
            <person name="Oberbeckmann S."/>
            <person name="Bunk B."/>
            <person name="Jeske O."/>
            <person name="Meyerdierks A."/>
            <person name="Storesund J.E."/>
            <person name="Kallscheuer N."/>
            <person name="Luecker S."/>
            <person name="Lage O.M."/>
            <person name="Pohl T."/>
            <person name="Merkel B.J."/>
            <person name="Hornburger P."/>
            <person name="Mueller R.-W."/>
            <person name="Bruemmer F."/>
            <person name="Labrenz M."/>
            <person name="Spormann A.M."/>
            <person name="Op den Camp H."/>
            <person name="Overmann J."/>
            <person name="Amann R."/>
            <person name="Jetten M.S.M."/>
            <person name="Mascher T."/>
            <person name="Medema M.H."/>
            <person name="Devos D.P."/>
            <person name="Kaster A.-K."/>
            <person name="Ovreas L."/>
            <person name="Rohde M."/>
            <person name="Galperin M.Y."/>
            <person name="Jogler C."/>
        </authorList>
    </citation>
    <scope>NUCLEOTIDE SEQUENCE [LARGE SCALE GENOMIC DNA]</scope>
    <source>
        <strain evidence="3 4">Pla110</strain>
    </source>
</reference>